<feature type="region of interest" description="Disordered" evidence="5">
    <location>
        <begin position="53"/>
        <end position="100"/>
    </location>
</feature>
<dbReference type="InterPro" id="IPR021109">
    <property type="entry name" value="Peptidase_aspartic_dom_sf"/>
</dbReference>
<dbReference type="Proteomes" id="UP000789595">
    <property type="component" value="Unassembled WGS sequence"/>
</dbReference>
<keyword evidence="2" id="KW-0645">Protease</keyword>
<dbReference type="Pfam" id="PF09668">
    <property type="entry name" value="Asp_protease"/>
    <property type="match status" value="1"/>
</dbReference>
<keyword evidence="3" id="KW-0064">Aspartyl protease</keyword>
<dbReference type="InterPro" id="IPR001995">
    <property type="entry name" value="Peptidase_A2_cat"/>
</dbReference>
<dbReference type="PROSITE" id="PS50175">
    <property type="entry name" value="ASP_PROT_RETROV"/>
    <property type="match status" value="1"/>
</dbReference>
<dbReference type="InterPro" id="IPR019103">
    <property type="entry name" value="Peptidase_aspartic_DDI1-type"/>
</dbReference>
<dbReference type="PANTHER" id="PTHR12917:SF1">
    <property type="entry name" value="AT13091P"/>
    <property type="match status" value="1"/>
</dbReference>
<dbReference type="SUPFAM" id="SSF50630">
    <property type="entry name" value="Acid proteases"/>
    <property type="match status" value="1"/>
</dbReference>
<dbReference type="PANTHER" id="PTHR12917">
    <property type="entry name" value="ASPARTYL PROTEASE DDI-RELATED"/>
    <property type="match status" value="1"/>
</dbReference>
<dbReference type="OrthoDB" id="1047367at2759"/>
<evidence type="ECO:0000256" key="2">
    <source>
        <dbReference type="ARBA" id="ARBA00022670"/>
    </source>
</evidence>
<feature type="compositionally biased region" description="Low complexity" evidence="5">
    <location>
        <begin position="88"/>
        <end position="100"/>
    </location>
</feature>
<comment type="caution">
    <text evidence="7">The sequence shown here is derived from an EMBL/GenBank/DDBJ whole genome shotgun (WGS) entry which is preliminary data.</text>
</comment>
<protein>
    <recommendedName>
        <fullName evidence="6">Peptidase A2 domain-containing protein</fullName>
    </recommendedName>
</protein>
<dbReference type="EMBL" id="CAKKNE010000004">
    <property type="protein sequence ID" value="CAH0374539.1"/>
    <property type="molecule type" value="Genomic_DNA"/>
</dbReference>
<name>A0A8J2SX16_9STRA</name>
<evidence type="ECO:0000259" key="6">
    <source>
        <dbReference type="PROSITE" id="PS50175"/>
    </source>
</evidence>
<evidence type="ECO:0000256" key="1">
    <source>
        <dbReference type="ARBA" id="ARBA00009136"/>
    </source>
</evidence>
<evidence type="ECO:0000313" key="7">
    <source>
        <dbReference type="EMBL" id="CAH0374539.1"/>
    </source>
</evidence>
<dbReference type="GO" id="GO:0004190">
    <property type="term" value="F:aspartic-type endopeptidase activity"/>
    <property type="evidence" value="ECO:0007669"/>
    <property type="project" value="UniProtKB-KW"/>
</dbReference>
<organism evidence="7 8">
    <name type="scientific">Pelagomonas calceolata</name>
    <dbReference type="NCBI Taxonomy" id="35677"/>
    <lineage>
        <taxon>Eukaryota</taxon>
        <taxon>Sar</taxon>
        <taxon>Stramenopiles</taxon>
        <taxon>Ochrophyta</taxon>
        <taxon>Pelagophyceae</taxon>
        <taxon>Pelagomonadales</taxon>
        <taxon>Pelagomonadaceae</taxon>
        <taxon>Pelagomonas</taxon>
    </lineage>
</organism>
<dbReference type="Gene3D" id="2.40.70.10">
    <property type="entry name" value="Acid Proteases"/>
    <property type="match status" value="1"/>
</dbReference>
<evidence type="ECO:0000256" key="3">
    <source>
        <dbReference type="ARBA" id="ARBA00022750"/>
    </source>
</evidence>
<sequence>MGSQPRMSPNKSPFSSQLEAVPASDLACVVWARLAERAVSGAVAPTRTAHPRLRWAATKGTTETTRSSSTEAAAAPASAVPDTLPEETTGAATQAGATADDATAAPRSLFDFLGYDELREVVDWLAGEDLLLLRDSGVVGSPHSGLIKKWTSRWTRNAALQSAFAFLEPGDLGTVVAAFFVSDMGAAASTQAEHDELRAVFERFKTSPGNGDDLDAAAFAQLVREAAPTVHSKMTAAGGGDASPALAAFRTQLVGARNKLAAQAAPRDDAAVKARAAAIRQHDWAADVPTNLQKGLIAGMLRSQALRLVPLEINSVRVLALLDTGAERSALGVEATDRCGLGELVDDSFTRRVGGFGGATDGCGRVHYCEMIVGGVPFRAAFDVLRFPANVEFEAIIGLDFLVRGRASIAIAEGTLTLHNHDGTPASVELLFPRENDALEAGREAAAVASVKGGGGAS</sequence>
<evidence type="ECO:0000256" key="5">
    <source>
        <dbReference type="SAM" id="MobiDB-lite"/>
    </source>
</evidence>
<reference evidence="7" key="1">
    <citation type="submission" date="2021-11" db="EMBL/GenBank/DDBJ databases">
        <authorList>
            <consortium name="Genoscope - CEA"/>
            <person name="William W."/>
        </authorList>
    </citation>
    <scope>NUCLEOTIDE SEQUENCE</scope>
</reference>
<gene>
    <name evidence="7" type="ORF">PECAL_4P18280</name>
</gene>
<dbReference type="AlphaFoldDB" id="A0A8J2SX16"/>
<dbReference type="GO" id="GO:0006508">
    <property type="term" value="P:proteolysis"/>
    <property type="evidence" value="ECO:0007669"/>
    <property type="project" value="UniProtKB-KW"/>
</dbReference>
<feature type="domain" description="Peptidase A2" evidence="6">
    <location>
        <begin position="318"/>
        <end position="361"/>
    </location>
</feature>
<comment type="similarity">
    <text evidence="1">Belongs to the DDI1 family.</text>
</comment>
<accession>A0A8J2SX16</accession>
<keyword evidence="8" id="KW-1185">Reference proteome</keyword>
<evidence type="ECO:0000313" key="8">
    <source>
        <dbReference type="Proteomes" id="UP000789595"/>
    </source>
</evidence>
<proteinExistence type="inferred from homology"/>
<keyword evidence="4" id="KW-0378">Hydrolase</keyword>
<feature type="compositionally biased region" description="Low complexity" evidence="5">
    <location>
        <begin position="56"/>
        <end position="79"/>
    </location>
</feature>
<evidence type="ECO:0000256" key="4">
    <source>
        <dbReference type="ARBA" id="ARBA00022801"/>
    </source>
</evidence>